<dbReference type="SUPFAM" id="SSF51182">
    <property type="entry name" value="RmlC-like cupins"/>
    <property type="match status" value="1"/>
</dbReference>
<proteinExistence type="predicted"/>
<accession>A0A2A7SB48</accession>
<sequence>MHFWFFFLTLASRRMGPEFKENPVKTTPILISTLLALGAALAGPAGAATTTTAESGTAAGAPAETVKPNFSHALPNLPGKSLMAVEVDYPPGGASRPHHHAHSAFIYAYVLSGHVRSQIDGQPERVYGPGESFYEMPGAHHQVSRNASASEPAKLLAVFVVDSGDAPLTINDR</sequence>
<dbReference type="InterPro" id="IPR013096">
    <property type="entry name" value="Cupin_2"/>
</dbReference>
<protein>
    <submittedName>
        <fullName evidence="3">Cupin domain-containing protein</fullName>
    </submittedName>
</protein>
<dbReference type="AlphaFoldDB" id="A0A2A7SB48"/>
<dbReference type="Proteomes" id="UP000220629">
    <property type="component" value="Unassembled WGS sequence"/>
</dbReference>
<evidence type="ECO:0000313" key="4">
    <source>
        <dbReference type="Proteomes" id="UP000220629"/>
    </source>
</evidence>
<feature type="domain" description="Cupin type-2" evidence="2">
    <location>
        <begin position="86"/>
        <end position="159"/>
    </location>
</feature>
<dbReference type="Gene3D" id="2.60.120.10">
    <property type="entry name" value="Jelly Rolls"/>
    <property type="match status" value="1"/>
</dbReference>
<feature type="chain" id="PRO_5012834554" evidence="1">
    <location>
        <begin position="48"/>
        <end position="173"/>
    </location>
</feature>
<dbReference type="PANTHER" id="PTHR38599">
    <property type="entry name" value="CUPIN DOMAIN PROTEIN (AFU_ORTHOLOGUE AFUA_3G13620)"/>
    <property type="match status" value="1"/>
</dbReference>
<dbReference type="InterPro" id="IPR014710">
    <property type="entry name" value="RmlC-like_jellyroll"/>
</dbReference>
<dbReference type="EMBL" id="PDDY01000001">
    <property type="protein sequence ID" value="PEH40934.1"/>
    <property type="molecule type" value="Genomic_DNA"/>
</dbReference>
<name>A0A2A7SB48_BURGA</name>
<dbReference type="Pfam" id="PF07883">
    <property type="entry name" value="Cupin_2"/>
    <property type="match status" value="1"/>
</dbReference>
<dbReference type="PANTHER" id="PTHR38599:SF1">
    <property type="entry name" value="CUPIN DOMAIN PROTEIN (AFU_ORTHOLOGUE AFUA_3G13620)"/>
    <property type="match status" value="1"/>
</dbReference>
<evidence type="ECO:0000256" key="1">
    <source>
        <dbReference type="SAM" id="SignalP"/>
    </source>
</evidence>
<gene>
    <name evidence="3" type="ORF">CRM94_01460</name>
</gene>
<dbReference type="CDD" id="cd02234">
    <property type="entry name" value="cupin_BLR7677-like"/>
    <property type="match status" value="1"/>
</dbReference>
<evidence type="ECO:0000313" key="3">
    <source>
        <dbReference type="EMBL" id="PEH40934.1"/>
    </source>
</evidence>
<organism evidence="3 4">
    <name type="scientific">Burkholderia gladioli</name>
    <name type="common">Pseudomonas marginata</name>
    <name type="synonym">Phytomonas marginata</name>
    <dbReference type="NCBI Taxonomy" id="28095"/>
    <lineage>
        <taxon>Bacteria</taxon>
        <taxon>Pseudomonadati</taxon>
        <taxon>Pseudomonadota</taxon>
        <taxon>Betaproteobacteria</taxon>
        <taxon>Burkholderiales</taxon>
        <taxon>Burkholderiaceae</taxon>
        <taxon>Burkholderia</taxon>
    </lineage>
</organism>
<evidence type="ECO:0000259" key="2">
    <source>
        <dbReference type="Pfam" id="PF07883"/>
    </source>
</evidence>
<dbReference type="InterPro" id="IPR011051">
    <property type="entry name" value="RmlC_Cupin_sf"/>
</dbReference>
<comment type="caution">
    <text evidence="3">The sequence shown here is derived from an EMBL/GenBank/DDBJ whole genome shotgun (WGS) entry which is preliminary data.</text>
</comment>
<keyword evidence="1" id="KW-0732">Signal</keyword>
<reference evidence="4" key="1">
    <citation type="submission" date="2017-09" db="EMBL/GenBank/DDBJ databases">
        <title>FDA dAtabase for Regulatory Grade micrObial Sequences (FDA-ARGOS): Supporting development and validation of Infectious Disease Dx tests.</title>
        <authorList>
            <person name="Minogue T."/>
            <person name="Wolcott M."/>
            <person name="Wasieloski L."/>
            <person name="Aguilar W."/>
            <person name="Moore D."/>
            <person name="Tallon L."/>
            <person name="Sadzewicz L."/>
            <person name="Ott S."/>
            <person name="Zhao X."/>
            <person name="Nagaraj S."/>
            <person name="Vavikolanu K."/>
            <person name="Aluvathingal J."/>
            <person name="Nadendla S."/>
            <person name="Sichtig H."/>
        </authorList>
    </citation>
    <scope>NUCLEOTIDE SEQUENCE [LARGE SCALE GENOMIC DNA]</scope>
    <source>
        <strain evidence="4">FDAARGOS_390</strain>
    </source>
</reference>
<feature type="signal peptide" evidence="1">
    <location>
        <begin position="1"/>
        <end position="47"/>
    </location>
</feature>